<gene>
    <name evidence="3" type="ORF">MES4922_20148</name>
</gene>
<evidence type="ECO:0000313" key="3">
    <source>
        <dbReference type="EMBL" id="CAH2398524.1"/>
    </source>
</evidence>
<keyword evidence="1" id="KW-0732">Signal</keyword>
<protein>
    <submittedName>
        <fullName evidence="3">Nicotinamidase family protein YcaC</fullName>
    </submittedName>
</protein>
<accession>A0ABM9DR13</accession>
<organism evidence="3 4">
    <name type="scientific">Mesorhizobium ventifaucium</name>
    <dbReference type="NCBI Taxonomy" id="666020"/>
    <lineage>
        <taxon>Bacteria</taxon>
        <taxon>Pseudomonadati</taxon>
        <taxon>Pseudomonadota</taxon>
        <taxon>Alphaproteobacteria</taxon>
        <taxon>Hyphomicrobiales</taxon>
        <taxon>Phyllobacteriaceae</taxon>
        <taxon>Mesorhizobium</taxon>
    </lineage>
</organism>
<evidence type="ECO:0000313" key="4">
    <source>
        <dbReference type="Proteomes" id="UP001152604"/>
    </source>
</evidence>
<dbReference type="SUPFAM" id="SSF52499">
    <property type="entry name" value="Isochorismatase-like hydrolases"/>
    <property type="match status" value="1"/>
</dbReference>
<evidence type="ECO:0000259" key="2">
    <source>
        <dbReference type="Pfam" id="PF00857"/>
    </source>
</evidence>
<comment type="caution">
    <text evidence="3">The sequence shown here is derived from an EMBL/GenBank/DDBJ whole genome shotgun (WGS) entry which is preliminary data.</text>
</comment>
<proteinExistence type="predicted"/>
<feature type="chain" id="PRO_5045117835" evidence="1">
    <location>
        <begin position="32"/>
        <end position="257"/>
    </location>
</feature>
<feature type="signal peptide" evidence="1">
    <location>
        <begin position="1"/>
        <end position="31"/>
    </location>
</feature>
<dbReference type="InterPro" id="IPR036380">
    <property type="entry name" value="Isochorismatase-like_sf"/>
</dbReference>
<dbReference type="InterPro" id="IPR053152">
    <property type="entry name" value="Hydrolase_YcaC-like"/>
</dbReference>
<dbReference type="InterPro" id="IPR000868">
    <property type="entry name" value="Isochorismatase-like_dom"/>
</dbReference>
<dbReference type="RefSeq" id="WP_254024651.1">
    <property type="nucleotide sequence ID" value="NZ_CAKXZS010000012.1"/>
</dbReference>
<dbReference type="PANTHER" id="PTHR43559">
    <property type="entry name" value="HYDROLASE YCAC-RELATED"/>
    <property type="match status" value="1"/>
</dbReference>
<sequence length="257" mass="27356">MFAMQKSAINKMILAGILSVSVLSPASTALAQSPEASVRSSILPTGGGAALLDPSDTVFLLLDHQAGLFQTVKDITVAELRSNTVTLAKLATLMKIPVITTASEPNGTNGPLMPEIHEFAPHAVYVARKGEVNAWDNEDFVKTVEATGRKTLIMAGVWTSVCVAFPALDAKLAGYKVYAVMDASGDVSEMANRTTLARLVQGGVIPVTTNAVLSEVHRTWNRPQASEIGKLYGHVSPNYSAVMESYVKAQEVARQSK</sequence>
<feature type="domain" description="Isochorismatase-like" evidence="2">
    <location>
        <begin position="57"/>
        <end position="210"/>
    </location>
</feature>
<keyword evidence="4" id="KW-1185">Reference proteome</keyword>
<evidence type="ECO:0000256" key="1">
    <source>
        <dbReference type="SAM" id="SignalP"/>
    </source>
</evidence>
<dbReference type="Pfam" id="PF00857">
    <property type="entry name" value="Isochorismatase"/>
    <property type="match status" value="1"/>
</dbReference>
<dbReference type="Proteomes" id="UP001152604">
    <property type="component" value="Unassembled WGS sequence"/>
</dbReference>
<dbReference type="Gene3D" id="3.40.50.850">
    <property type="entry name" value="Isochorismatase-like"/>
    <property type="match status" value="1"/>
</dbReference>
<name>A0ABM9DR13_9HYPH</name>
<dbReference type="EMBL" id="CAKXZS010000012">
    <property type="protein sequence ID" value="CAH2398524.1"/>
    <property type="molecule type" value="Genomic_DNA"/>
</dbReference>
<reference evidence="3" key="1">
    <citation type="submission" date="2022-03" db="EMBL/GenBank/DDBJ databases">
        <authorList>
            <person name="Brunel B."/>
        </authorList>
    </citation>
    <scope>NUCLEOTIDE SEQUENCE</scope>
    <source>
        <strain evidence="3">STM4922sample</strain>
    </source>
</reference>
<dbReference type="PANTHER" id="PTHR43559:SF2">
    <property type="entry name" value="HOMOLOG OF SLSA IN STM"/>
    <property type="match status" value="1"/>
</dbReference>